<dbReference type="InterPro" id="IPR004090">
    <property type="entry name" value="Chemotax_Me-accpt_rcpt"/>
</dbReference>
<dbReference type="OrthoDB" id="7293398at2"/>
<dbReference type="PROSITE" id="PS50885">
    <property type="entry name" value="HAMP"/>
    <property type="match status" value="1"/>
</dbReference>
<gene>
    <name evidence="7" type="ORF">D3877_06600</name>
</gene>
<evidence type="ECO:0000259" key="5">
    <source>
        <dbReference type="PROSITE" id="PS50111"/>
    </source>
</evidence>
<keyword evidence="8" id="KW-1185">Reference proteome</keyword>
<dbReference type="GO" id="GO:0007165">
    <property type="term" value="P:signal transduction"/>
    <property type="evidence" value="ECO:0007669"/>
    <property type="project" value="UniProtKB-KW"/>
</dbReference>
<reference evidence="7 8" key="1">
    <citation type="submission" date="2018-09" db="EMBL/GenBank/DDBJ databases">
        <authorList>
            <person name="Zhu H."/>
        </authorList>
    </citation>
    <scope>NUCLEOTIDE SEQUENCE [LARGE SCALE GENOMIC DNA]</scope>
    <source>
        <strain evidence="7 8">K2W22B-5</strain>
    </source>
</reference>
<evidence type="ECO:0000256" key="1">
    <source>
        <dbReference type="ARBA" id="ARBA00023224"/>
    </source>
</evidence>
<protein>
    <submittedName>
        <fullName evidence="7">HAMP domain-containing protein</fullName>
    </submittedName>
</protein>
<keyword evidence="4" id="KW-0472">Membrane</keyword>
<evidence type="ECO:0000259" key="6">
    <source>
        <dbReference type="PROSITE" id="PS50885"/>
    </source>
</evidence>
<dbReference type="Pfam" id="PF00015">
    <property type="entry name" value="MCPsignal"/>
    <property type="match status" value="1"/>
</dbReference>
<dbReference type="EMBL" id="QYUL01000001">
    <property type="protein sequence ID" value="RJF84239.1"/>
    <property type="molecule type" value="Genomic_DNA"/>
</dbReference>
<comment type="similarity">
    <text evidence="2">Belongs to the methyl-accepting chemotaxis (MCP) protein family.</text>
</comment>
<dbReference type="Gene3D" id="6.10.340.10">
    <property type="match status" value="1"/>
</dbReference>
<name>A0A418W2N6_9PROT</name>
<dbReference type="InterPro" id="IPR003660">
    <property type="entry name" value="HAMP_dom"/>
</dbReference>
<dbReference type="SUPFAM" id="SSF58104">
    <property type="entry name" value="Methyl-accepting chemotaxis protein (MCP) signaling domain"/>
    <property type="match status" value="1"/>
</dbReference>
<dbReference type="RefSeq" id="WP_119829879.1">
    <property type="nucleotide sequence ID" value="NZ_QYUL01000001.1"/>
</dbReference>
<dbReference type="PRINTS" id="PR00260">
    <property type="entry name" value="CHEMTRNSDUCR"/>
</dbReference>
<evidence type="ECO:0000256" key="2">
    <source>
        <dbReference type="ARBA" id="ARBA00029447"/>
    </source>
</evidence>
<evidence type="ECO:0000256" key="4">
    <source>
        <dbReference type="SAM" id="Phobius"/>
    </source>
</evidence>
<dbReference type="PROSITE" id="PS50111">
    <property type="entry name" value="CHEMOTAXIS_TRANSDUC_2"/>
    <property type="match status" value="1"/>
</dbReference>
<feature type="transmembrane region" description="Helical" evidence="4">
    <location>
        <begin position="15"/>
        <end position="36"/>
    </location>
</feature>
<dbReference type="SMART" id="SM00283">
    <property type="entry name" value="MA"/>
    <property type="match status" value="1"/>
</dbReference>
<feature type="transmembrane region" description="Helical" evidence="4">
    <location>
        <begin position="192"/>
        <end position="212"/>
    </location>
</feature>
<dbReference type="GO" id="GO:0004888">
    <property type="term" value="F:transmembrane signaling receptor activity"/>
    <property type="evidence" value="ECO:0007669"/>
    <property type="project" value="InterPro"/>
</dbReference>
<dbReference type="PANTHER" id="PTHR32089:SF112">
    <property type="entry name" value="LYSOZYME-LIKE PROTEIN-RELATED"/>
    <property type="match status" value="1"/>
</dbReference>
<comment type="caution">
    <text evidence="7">The sequence shown here is derived from an EMBL/GenBank/DDBJ whole genome shotgun (WGS) entry which is preliminary data.</text>
</comment>
<proteinExistence type="inferred from homology"/>
<keyword evidence="4" id="KW-0812">Transmembrane</keyword>
<feature type="domain" description="HAMP" evidence="6">
    <location>
        <begin position="217"/>
        <end position="272"/>
    </location>
</feature>
<dbReference type="GO" id="GO:0016020">
    <property type="term" value="C:membrane"/>
    <property type="evidence" value="ECO:0007669"/>
    <property type="project" value="InterPro"/>
</dbReference>
<evidence type="ECO:0000313" key="8">
    <source>
        <dbReference type="Proteomes" id="UP000283458"/>
    </source>
</evidence>
<organism evidence="7 8">
    <name type="scientific">Azospirillum cavernae</name>
    <dbReference type="NCBI Taxonomy" id="2320860"/>
    <lineage>
        <taxon>Bacteria</taxon>
        <taxon>Pseudomonadati</taxon>
        <taxon>Pseudomonadota</taxon>
        <taxon>Alphaproteobacteria</taxon>
        <taxon>Rhodospirillales</taxon>
        <taxon>Azospirillaceae</taxon>
        <taxon>Azospirillum</taxon>
    </lineage>
</organism>
<sequence length="568" mass="59232">MIGTGGRAMMLSKKLISYFAILASVIVILGGVQIYAISTVDGQVSTILARAVAGSARSSDVSQALADHRKLMYELVALVSTDVSPARTDAVKQRVRVVGEIVAKGGAAVADDLPGEDAAALDRAITEATRKYMAKSGDLIDILDGDASTTLAFMGSLEKQATTLAATIGDVKNRYAGMVVVAEDETAKSIQVTYMAVLIEIGAAVAVVLLMLRFVRREVAHPLAGLAVVIRDLSTGRVDVAIDGRLRNRSDEIGGIASAIDILVTHEMERLRLAQDGAINARIQQERSDQIAVLSQRFDATSKTVIGQTIAAVQNLEETSRTMLVIADRTTGQTSGMATAIDQAVANARGVTGAAEHLAKTTQAIGERVTASADVAHRAASDARRTDELVAGLTQAADRIGAVIQLIGEVAGQTNLLALNATIEAARAGEAGKGFAVVASEVKSLAGQTAKAADEITGHIGAIQDATGEAAAALRNIAATIDDMSRSSSEIASAIELQTNMTGDILRNIRQLQEGTGEIANQVNGVMEGANETERASRTVNSAAVSLQERADELDREINGFLDGVRAA</sequence>
<evidence type="ECO:0000256" key="3">
    <source>
        <dbReference type="PROSITE-ProRule" id="PRU00284"/>
    </source>
</evidence>
<keyword evidence="4" id="KW-1133">Transmembrane helix</keyword>
<dbReference type="GO" id="GO:0006935">
    <property type="term" value="P:chemotaxis"/>
    <property type="evidence" value="ECO:0007669"/>
    <property type="project" value="InterPro"/>
</dbReference>
<keyword evidence="1 3" id="KW-0807">Transducer</keyword>
<accession>A0A418W2N6</accession>
<dbReference type="Proteomes" id="UP000283458">
    <property type="component" value="Unassembled WGS sequence"/>
</dbReference>
<feature type="domain" description="Methyl-accepting transducer" evidence="5">
    <location>
        <begin position="312"/>
        <end position="534"/>
    </location>
</feature>
<dbReference type="Gene3D" id="1.10.287.950">
    <property type="entry name" value="Methyl-accepting chemotaxis protein"/>
    <property type="match status" value="1"/>
</dbReference>
<dbReference type="AlphaFoldDB" id="A0A418W2N6"/>
<dbReference type="InterPro" id="IPR004089">
    <property type="entry name" value="MCPsignal_dom"/>
</dbReference>
<dbReference type="PANTHER" id="PTHR32089">
    <property type="entry name" value="METHYL-ACCEPTING CHEMOTAXIS PROTEIN MCPB"/>
    <property type="match status" value="1"/>
</dbReference>
<evidence type="ECO:0000313" key="7">
    <source>
        <dbReference type="EMBL" id="RJF84239.1"/>
    </source>
</evidence>